<dbReference type="AlphaFoldDB" id="A0A7K1T3K5"/>
<keyword evidence="3" id="KW-0274">FAD</keyword>
<dbReference type="InterPro" id="IPR006311">
    <property type="entry name" value="TAT_signal"/>
</dbReference>
<dbReference type="SUPFAM" id="SSF56425">
    <property type="entry name" value="Succinate dehydrogenase/fumarate reductase flavoprotein, catalytic domain"/>
    <property type="match status" value="1"/>
</dbReference>
<dbReference type="InterPro" id="IPR027477">
    <property type="entry name" value="Succ_DH/fumarate_Rdtase_cat_sf"/>
</dbReference>
<dbReference type="GO" id="GO:0033765">
    <property type="term" value="F:steroid dehydrogenase activity, acting on the CH-CH group of donors"/>
    <property type="evidence" value="ECO:0007669"/>
    <property type="project" value="UniProtKB-ARBA"/>
</dbReference>
<sequence length="581" mass="62448">MPIDGVAVRRHDGTIDQPKRRDIMTTENMKLSRRGFLGLGAAATAAAAAAGLAGCAPKTMAETGPAEPEGYTWETAPEPITEVDATEETDVVVIGGGIAGFSAACSAAEKGAKVVLLEKTGAGQFRGIDYGAIGGKLQLEAGIDLRDRKQDVLQEVLRWGDHRGDYRVVKAWVDHSAEALDWAADMLTNHGITIAPIPMEMQVIPDAWYEHYATDAFQIVPTDELIAEGGEAGYEPPFAIGWAKAFTAYAGELGVDVRFNTEALQLVQDEAGAVAGVVCEDKAGVTRIDAKAVVMATGGYGNDEEMMDAFIPGHAEDVHNISTPPHNTGDGIRMGAWVGGAIDEAPHCPMYFDEGVEGLEHMPSIPLTRQPWLYLNDLGERFCNEDMPYAFVCRAHNAQPRHMKWVFWDSKWEIDGPAMGMVVCKDFRSPLHNPEEIQQFIEEGTILSADTIDGLLAKMEGIDAETAKASIERYNELCAAGVDEDFGKRRQCLSSLTEPPFYGVHAGTTLLVTMGGLKINENQQVIDADAHPIEGLWAAGNCSGSFFFGDYPITISGASHGRACTGGRRAGQFAADRALGA</sequence>
<evidence type="ECO:0000256" key="1">
    <source>
        <dbReference type="ARBA" id="ARBA00001974"/>
    </source>
</evidence>
<protein>
    <submittedName>
        <fullName evidence="6">FAD-dependent oxidoreductase</fullName>
    </submittedName>
</protein>
<dbReference type="PANTHER" id="PTHR43400:SF10">
    <property type="entry name" value="3-OXOSTEROID 1-DEHYDROGENASE"/>
    <property type="match status" value="1"/>
</dbReference>
<evidence type="ECO:0000313" key="7">
    <source>
        <dbReference type="Proteomes" id="UP000488839"/>
    </source>
</evidence>
<comment type="caution">
    <text evidence="6">The sequence shown here is derived from an EMBL/GenBank/DDBJ whole genome shotgun (WGS) entry which is preliminary data.</text>
</comment>
<dbReference type="EMBL" id="WPOO01000003">
    <property type="protein sequence ID" value="MVN58233.1"/>
    <property type="molecule type" value="Genomic_DNA"/>
</dbReference>
<evidence type="ECO:0000259" key="5">
    <source>
        <dbReference type="Pfam" id="PF00890"/>
    </source>
</evidence>
<feature type="domain" description="FAD-dependent oxidoreductase 2 FAD-binding" evidence="5">
    <location>
        <begin position="90"/>
        <end position="546"/>
    </location>
</feature>
<comment type="cofactor">
    <cofactor evidence="1">
        <name>FAD</name>
        <dbReference type="ChEBI" id="CHEBI:57692"/>
    </cofactor>
</comment>
<proteinExistence type="predicted"/>
<evidence type="ECO:0000256" key="4">
    <source>
        <dbReference type="ARBA" id="ARBA00023002"/>
    </source>
</evidence>
<evidence type="ECO:0000313" key="6">
    <source>
        <dbReference type="EMBL" id="MVN58233.1"/>
    </source>
</evidence>
<keyword evidence="4" id="KW-0560">Oxidoreductase</keyword>
<keyword evidence="7" id="KW-1185">Reference proteome</keyword>
<dbReference type="SUPFAM" id="SSF51905">
    <property type="entry name" value="FAD/NAD(P)-binding domain"/>
    <property type="match status" value="1"/>
</dbReference>
<evidence type="ECO:0000256" key="3">
    <source>
        <dbReference type="ARBA" id="ARBA00022827"/>
    </source>
</evidence>
<dbReference type="Pfam" id="PF00890">
    <property type="entry name" value="FAD_binding_2"/>
    <property type="match status" value="1"/>
</dbReference>
<dbReference type="Gene3D" id="3.50.50.60">
    <property type="entry name" value="FAD/NAD(P)-binding domain"/>
    <property type="match status" value="1"/>
</dbReference>
<dbReference type="Proteomes" id="UP000488839">
    <property type="component" value="Unassembled WGS sequence"/>
</dbReference>
<dbReference type="PANTHER" id="PTHR43400">
    <property type="entry name" value="FUMARATE REDUCTASE"/>
    <property type="match status" value="1"/>
</dbReference>
<dbReference type="PROSITE" id="PS51318">
    <property type="entry name" value="TAT"/>
    <property type="match status" value="1"/>
</dbReference>
<organism evidence="6 7">
    <name type="scientific">Adlercreutzia rubneri</name>
    <dbReference type="NCBI Taxonomy" id="2916441"/>
    <lineage>
        <taxon>Bacteria</taxon>
        <taxon>Bacillati</taxon>
        <taxon>Actinomycetota</taxon>
        <taxon>Coriobacteriia</taxon>
        <taxon>Eggerthellales</taxon>
        <taxon>Eggerthellaceae</taxon>
        <taxon>Adlercreutzia</taxon>
    </lineage>
</organism>
<dbReference type="Gene3D" id="3.90.700.10">
    <property type="entry name" value="Succinate dehydrogenase/fumarate reductase flavoprotein, catalytic domain"/>
    <property type="match status" value="1"/>
</dbReference>
<keyword evidence="2" id="KW-0285">Flavoprotein</keyword>
<reference evidence="6 7" key="1">
    <citation type="submission" date="2019-11" db="EMBL/GenBank/DDBJ databases">
        <title>Whole genome shotgun sequencing (WGS) data from Adlercreutzia equolifaciens ResAG-91, Eggerthella lenta MRI-F36, MRI-F37, MRI-F40, ResAG-49, ResAG-88, ResAG-121, ResAG-145, and Gordonibacter sp. ResAG-5, ResAG-26, ResAG-43, ResAG-50, ResAG-59.</title>
        <authorList>
            <person name="Stoll D.A."/>
            <person name="Danylec N."/>
            <person name="Franz C.M.A.P."/>
            <person name="Huch M."/>
        </authorList>
    </citation>
    <scope>NUCLEOTIDE SEQUENCE [LARGE SCALE GENOMIC DNA]</scope>
    <source>
        <strain evidence="6 7">ResAG-91</strain>
    </source>
</reference>
<dbReference type="InterPro" id="IPR003953">
    <property type="entry name" value="FAD-dep_OxRdtase_2_FAD-bd"/>
</dbReference>
<evidence type="ECO:0000256" key="2">
    <source>
        <dbReference type="ARBA" id="ARBA00022630"/>
    </source>
</evidence>
<dbReference type="InterPro" id="IPR036188">
    <property type="entry name" value="FAD/NAD-bd_sf"/>
</dbReference>
<name>A0A7K1T3K5_9ACTN</name>
<dbReference type="InterPro" id="IPR050315">
    <property type="entry name" value="FAD-oxidoreductase_2"/>
</dbReference>
<gene>
    <name evidence="6" type="ORF">GO707_03195</name>
</gene>
<dbReference type="GO" id="GO:0008202">
    <property type="term" value="P:steroid metabolic process"/>
    <property type="evidence" value="ECO:0007669"/>
    <property type="project" value="UniProtKB-ARBA"/>
</dbReference>
<accession>A0A7K1T3K5</accession>